<evidence type="ECO:0000313" key="2">
    <source>
        <dbReference type="Proteomes" id="UP001629249"/>
    </source>
</evidence>
<dbReference type="EMBL" id="JAQQFN010000022">
    <property type="protein sequence ID" value="MFL9886559.1"/>
    <property type="molecule type" value="Genomic_DNA"/>
</dbReference>
<accession>A0ABW8ZWL9</accession>
<protein>
    <submittedName>
        <fullName evidence="1">Uncharacterized protein</fullName>
    </submittedName>
</protein>
<evidence type="ECO:0000313" key="1">
    <source>
        <dbReference type="EMBL" id="MFL9886559.1"/>
    </source>
</evidence>
<gene>
    <name evidence="1" type="ORF">PQR66_26195</name>
</gene>
<proteinExistence type="predicted"/>
<dbReference type="RefSeq" id="WP_408330300.1">
    <property type="nucleotide sequence ID" value="NZ_JAQQFH010000014.1"/>
</dbReference>
<name>A0ABW8ZWL9_9BURK</name>
<comment type="caution">
    <text evidence="1">The sequence shown here is derived from an EMBL/GenBank/DDBJ whole genome shotgun (WGS) entry which is preliminary data.</text>
</comment>
<keyword evidence="2" id="KW-1185">Reference proteome</keyword>
<organism evidence="1 2">
    <name type="scientific">Paraburkholderia agricolaris</name>
    <dbReference type="NCBI Taxonomy" id="2152888"/>
    <lineage>
        <taxon>Bacteria</taxon>
        <taxon>Pseudomonadati</taxon>
        <taxon>Pseudomonadota</taxon>
        <taxon>Betaproteobacteria</taxon>
        <taxon>Burkholderiales</taxon>
        <taxon>Burkholderiaceae</taxon>
        <taxon>Paraburkholderia</taxon>
    </lineage>
</organism>
<sequence length="80" mass="9327">MIKNRETAVELSNRLLKISGAINDAIIFAQDRCPDDEFKEFRLAMGRLLDRLYVLGLEPLYEEHPDIAPPELEFKPRKKK</sequence>
<reference evidence="1 2" key="1">
    <citation type="journal article" date="2024" name="Chem. Sci.">
        <title>Discovery of megapolipeptins by genome mining of a Burkholderiales bacteria collection.</title>
        <authorList>
            <person name="Paulo B.S."/>
            <person name="Recchia M.J.J."/>
            <person name="Lee S."/>
            <person name="Fergusson C.H."/>
            <person name="Romanowski S.B."/>
            <person name="Hernandez A."/>
            <person name="Krull N."/>
            <person name="Liu D.Y."/>
            <person name="Cavanagh H."/>
            <person name="Bos A."/>
            <person name="Gray C.A."/>
            <person name="Murphy B.T."/>
            <person name="Linington R.G."/>
            <person name="Eustaquio A.S."/>
        </authorList>
    </citation>
    <scope>NUCLEOTIDE SEQUENCE [LARGE SCALE GENOMIC DNA]</scope>
    <source>
        <strain evidence="1 2">RL16-012-BIC-B</strain>
    </source>
</reference>
<dbReference type="Proteomes" id="UP001629249">
    <property type="component" value="Unassembled WGS sequence"/>
</dbReference>